<dbReference type="Proteomes" id="UP001356170">
    <property type="component" value="Unassembled WGS sequence"/>
</dbReference>
<feature type="domain" description="Thioredoxin" evidence="3">
    <location>
        <begin position="41"/>
        <end position="208"/>
    </location>
</feature>
<name>A0ABU7V050_9GAMM</name>
<dbReference type="RefSeq" id="WP_331704037.1">
    <property type="nucleotide sequence ID" value="NZ_JAZHBO010000002.1"/>
</dbReference>
<evidence type="ECO:0000313" key="4">
    <source>
        <dbReference type="EMBL" id="MEF2156164.1"/>
    </source>
</evidence>
<dbReference type="EMBL" id="JAZHBO010000002">
    <property type="protein sequence ID" value="MEF2156164.1"/>
    <property type="molecule type" value="Genomic_DNA"/>
</dbReference>
<evidence type="ECO:0000256" key="1">
    <source>
        <dbReference type="ARBA" id="ARBA00010996"/>
    </source>
</evidence>
<gene>
    <name evidence="4" type="ORF">V3390_07990</name>
</gene>
<dbReference type="CDD" id="cd02968">
    <property type="entry name" value="SCO"/>
    <property type="match status" value="1"/>
</dbReference>
<dbReference type="PROSITE" id="PS51352">
    <property type="entry name" value="THIOREDOXIN_2"/>
    <property type="match status" value="1"/>
</dbReference>
<sequence>MRLVLAAIVGIAAALLAWQLPGRLSGSSQAGLPELAAVRLFEPRRELADFSLSQSDGTRLIKGELKGHWTLVFLGFTHCPDVCPTTLAQFAKAQKAWAALPESSRPRVLFVSVDPERDSPDQVGDYAHGFHRDTLAATGDIPALEQFAQGLSMTFARAPLEPGQPADQYSVDHTASLALLDPEARMAGVLSSPYDIEAVTADLIALTQHGERR</sequence>
<keyword evidence="2" id="KW-0186">Copper</keyword>
<evidence type="ECO:0000259" key="3">
    <source>
        <dbReference type="PROSITE" id="PS51352"/>
    </source>
</evidence>
<dbReference type="InterPro" id="IPR013766">
    <property type="entry name" value="Thioredoxin_domain"/>
</dbReference>
<evidence type="ECO:0000256" key="2">
    <source>
        <dbReference type="ARBA" id="ARBA00023008"/>
    </source>
</evidence>
<dbReference type="InterPro" id="IPR036249">
    <property type="entry name" value="Thioredoxin-like_sf"/>
</dbReference>
<dbReference type="SUPFAM" id="SSF52833">
    <property type="entry name" value="Thioredoxin-like"/>
    <property type="match status" value="1"/>
</dbReference>
<protein>
    <submittedName>
        <fullName evidence="4">SCO family protein</fullName>
    </submittedName>
</protein>
<keyword evidence="5" id="KW-1185">Reference proteome</keyword>
<organism evidence="4 5">
    <name type="scientific">Aquilutibacter rugosus</name>
    <dbReference type="NCBI Taxonomy" id="3115820"/>
    <lineage>
        <taxon>Bacteria</taxon>
        <taxon>Pseudomonadati</taxon>
        <taxon>Pseudomonadota</taxon>
        <taxon>Gammaproteobacteria</taxon>
        <taxon>Lysobacterales</taxon>
        <taxon>Lysobacteraceae</taxon>
        <taxon>Aquilutibacter</taxon>
    </lineage>
</organism>
<evidence type="ECO:0000313" key="5">
    <source>
        <dbReference type="Proteomes" id="UP001356170"/>
    </source>
</evidence>
<dbReference type="InterPro" id="IPR003782">
    <property type="entry name" value="SCO1/SenC"/>
</dbReference>
<comment type="caution">
    <text evidence="4">The sequence shown here is derived from an EMBL/GenBank/DDBJ whole genome shotgun (WGS) entry which is preliminary data.</text>
</comment>
<proteinExistence type="inferred from homology"/>
<dbReference type="Gene3D" id="3.40.30.10">
    <property type="entry name" value="Glutaredoxin"/>
    <property type="match status" value="1"/>
</dbReference>
<dbReference type="PANTHER" id="PTHR12151">
    <property type="entry name" value="ELECTRON TRANSPORT PROTIN SCO1/SENC FAMILY MEMBER"/>
    <property type="match status" value="1"/>
</dbReference>
<comment type="similarity">
    <text evidence="1">Belongs to the SCO1/2 family.</text>
</comment>
<accession>A0ABU7V050</accession>
<dbReference type="PANTHER" id="PTHR12151:SF25">
    <property type="entry name" value="LINALOOL DEHYDRATASE_ISOMERASE DOMAIN-CONTAINING PROTEIN"/>
    <property type="match status" value="1"/>
</dbReference>
<dbReference type="Pfam" id="PF02630">
    <property type="entry name" value="SCO1-SenC"/>
    <property type="match status" value="1"/>
</dbReference>
<reference evidence="4 5" key="1">
    <citation type="submission" date="2024-01" db="EMBL/GenBank/DDBJ databases">
        <title>Novel species of the genus Luteimonas isolated from rivers.</title>
        <authorList>
            <person name="Lu H."/>
        </authorList>
    </citation>
    <scope>NUCLEOTIDE SEQUENCE [LARGE SCALE GENOMIC DNA]</scope>
    <source>
        <strain evidence="4 5">FXH3W</strain>
    </source>
</reference>